<organism evidence="1">
    <name type="scientific">uncultured alpha proteobacterium EBAC2C11</name>
    <dbReference type="NCBI Taxonomy" id="295349"/>
    <lineage>
        <taxon>Bacteria</taxon>
        <taxon>Pseudomonadati</taxon>
        <taxon>Pseudomonadota</taxon>
        <taxon>Alphaproteobacteria</taxon>
        <taxon>Candidatus Puniceispirillales</taxon>
        <taxon>environmental samples</taxon>
    </lineage>
</organism>
<dbReference type="EMBL" id="AY744399">
    <property type="protein sequence ID" value="AAV31671.1"/>
    <property type="molecule type" value="Genomic_DNA"/>
</dbReference>
<dbReference type="AlphaFoldDB" id="Q5UF16"/>
<evidence type="ECO:0000313" key="1">
    <source>
        <dbReference type="EMBL" id="AAV31671.1"/>
    </source>
</evidence>
<sequence>MSRGNPHKSSAITTPYGINHSTELSPAAVERELVHNRQITLNGYVRIDGLFDIEAELTDHKTYSFPSDFRGEVTPDLPVHHMIVRVTITKERIITAAEAITVTGPYAVCPKANEVFKELVGLQIGPGWRRKVQAAIGGRHGCTHITELLGPVATIAYQTLYGHDARESRKKKQFSDADKQSERSHLLNSCVGYADDLG</sequence>
<reference evidence="1" key="1">
    <citation type="submission" date="2004-09" db="EMBL/GenBank/DDBJ databases">
        <title>SAR116.</title>
        <authorList>
            <person name="Sabehi G."/>
            <person name="Beja O."/>
        </authorList>
    </citation>
    <scope>NUCLEOTIDE SEQUENCE</scope>
</reference>
<proteinExistence type="predicted"/>
<accession>Q5UF16</accession>
<gene>
    <name evidence="1" type="ORF">Red2C11_21</name>
</gene>
<name>Q5UF16_9PROT</name>
<dbReference type="Pfam" id="PF11136">
    <property type="entry name" value="DUF2889"/>
    <property type="match status" value="1"/>
</dbReference>
<evidence type="ECO:0008006" key="2">
    <source>
        <dbReference type="Google" id="ProtNLM"/>
    </source>
</evidence>
<dbReference type="InterPro" id="IPR021312">
    <property type="entry name" value="DUF2889"/>
</dbReference>
<protein>
    <recommendedName>
        <fullName evidence="2">DUF2889 domain-containing protein</fullName>
    </recommendedName>
</protein>